<dbReference type="PROSITE" id="PS50261">
    <property type="entry name" value="G_PROTEIN_RECEP_F2_4"/>
    <property type="match status" value="1"/>
</dbReference>
<dbReference type="CDD" id="cd15039">
    <property type="entry name" value="7tmB3_Methuselah-like"/>
    <property type="match status" value="1"/>
</dbReference>
<dbReference type="PRINTS" id="PR02001">
    <property type="entry name" value="GCR1CAMPR"/>
</dbReference>
<name>A0A6S7ISF6_PARCT</name>
<dbReference type="Proteomes" id="UP001152795">
    <property type="component" value="Unassembled WGS sequence"/>
</dbReference>
<dbReference type="Pfam" id="PF00002">
    <property type="entry name" value="7tm_2"/>
    <property type="match status" value="1"/>
</dbReference>
<dbReference type="InterPro" id="IPR022343">
    <property type="entry name" value="GCR1-cAMP_receptor"/>
</dbReference>
<feature type="non-terminal residue" evidence="5">
    <location>
        <position position="1"/>
    </location>
</feature>
<evidence type="ECO:0000256" key="4">
    <source>
        <dbReference type="ARBA" id="ARBA00023136"/>
    </source>
</evidence>
<dbReference type="EMBL" id="CACRXK020011116">
    <property type="protein sequence ID" value="CAB4020767.1"/>
    <property type="molecule type" value="Genomic_DNA"/>
</dbReference>
<dbReference type="GO" id="GO:0004930">
    <property type="term" value="F:G protein-coupled receptor activity"/>
    <property type="evidence" value="ECO:0007669"/>
    <property type="project" value="InterPro"/>
</dbReference>
<protein>
    <submittedName>
        <fullName evidence="5">G- coupled receptor Mth2</fullName>
    </submittedName>
</protein>
<sequence>IVGEGLLPFKWKGNVVKTISPKGGVDILENRNKDNEKYQLFNEYEVWNRIPEAPRDRQKRNTKRDYSSSTCTRKKAVFKNKFSCYYDNACFETFYDCCTDYEKRCGNQTVQPSSIINTEESTWTCVTTTYVHEHSKHCGIQGVWMIQKCPLNWPSDETKFDCENPPSNFSFPIAKYLPVVGKNTITYRNEYCAVCHGITRYSSWNIRILTYITLPAEYDLEAGLKLMIKQGGKIPKTEPSSDQPRRYCIIKNDTGGCSNSSHPSHYTCVNGPVEVVSDGKRYFKNKACALCRGFTDISQWKLNKKCPHSSGSQEGSLGCPGWNDGRFSTVFHVEKTSSKATINMKRKCGSDLVFDKNLGFCRIKGKVISVDDVLSNQYFIALWLVQSCSYWSCSADFPGHPSPPGPPGQPTSYPTPMPMEKVLEKKLETVLKLKPKQVSATSTYEQTCDKIRNKRYIVVTFRVTLTPFQVLARLSQSNDTIDSFSLLPKQMKDISYLGSNLLVINALVRQLACVGQKTFSINEYKIDENNGKVIENKTGKTFLLKDVIEKTEENITLCPQTIFSDCEAWLNISGREYVILTNLTLYHNATNRMYPFGKYYVKRNDDAAGDVVDDANVSTLIDDFSKSSLRNSTVFICLPNIPISIIRSAIYHDNHKQPLEILTMVGFIISILSILLVLITYTLFSELRTLPGKNLMNLCLSLLIYQSVWLVRSYVKESATACTIIGVMEHYFILASFVAMSAISHRSCVVFSKNLISARRSDGENYVIFIKYTAVVWTLPATFVAVCIALDKTKVFPINYGTICFLATKNSKIYLFILPIGLSILFNLSIFIRTAIFLLKQQESTGELHESRKQNLKICIKLSTLTGFPWIFGFLHAGLGNIVVFEYLFVIFVCLQGLYVAVAFLWNARVHKLYKNRFNNGDQNNNDVPPVQAEVNS</sequence>
<accession>A0A6S7ISF6</accession>
<evidence type="ECO:0000313" key="5">
    <source>
        <dbReference type="EMBL" id="CAB4020767.1"/>
    </source>
</evidence>
<evidence type="ECO:0000256" key="3">
    <source>
        <dbReference type="ARBA" id="ARBA00022989"/>
    </source>
</evidence>
<dbReference type="PANTHER" id="PTHR45902:SF1">
    <property type="entry name" value="LATROPHILIN RECEPTOR-LIKE PROTEIN A"/>
    <property type="match status" value="1"/>
</dbReference>
<gene>
    <name evidence="5" type="ORF">PACLA_8A023000</name>
</gene>
<keyword evidence="2" id="KW-0812">Transmembrane</keyword>
<dbReference type="InterPro" id="IPR053231">
    <property type="entry name" value="GPCR_LN-TM7"/>
</dbReference>
<keyword evidence="4" id="KW-0472">Membrane</keyword>
<keyword evidence="5" id="KW-0675">Receptor</keyword>
<dbReference type="GO" id="GO:0007166">
    <property type="term" value="P:cell surface receptor signaling pathway"/>
    <property type="evidence" value="ECO:0007669"/>
    <property type="project" value="InterPro"/>
</dbReference>
<dbReference type="GO" id="GO:0016020">
    <property type="term" value="C:membrane"/>
    <property type="evidence" value="ECO:0007669"/>
    <property type="project" value="UniProtKB-SubCell"/>
</dbReference>
<evidence type="ECO:0000313" key="6">
    <source>
        <dbReference type="Proteomes" id="UP001152795"/>
    </source>
</evidence>
<comment type="caution">
    <text evidence="5">The sequence shown here is derived from an EMBL/GenBank/DDBJ whole genome shotgun (WGS) entry which is preliminary data.</text>
</comment>
<proteinExistence type="predicted"/>
<evidence type="ECO:0000256" key="2">
    <source>
        <dbReference type="ARBA" id="ARBA00022692"/>
    </source>
</evidence>
<evidence type="ECO:0000256" key="1">
    <source>
        <dbReference type="ARBA" id="ARBA00004141"/>
    </source>
</evidence>
<dbReference type="AlphaFoldDB" id="A0A6S7ISF6"/>
<keyword evidence="3" id="KW-1133">Transmembrane helix</keyword>
<dbReference type="OrthoDB" id="6134459at2759"/>
<dbReference type="SUPFAM" id="SSF81321">
    <property type="entry name" value="Family A G protein-coupled receptor-like"/>
    <property type="match status" value="1"/>
</dbReference>
<comment type="subcellular location">
    <subcellularLocation>
        <location evidence="1">Membrane</location>
        <topology evidence="1">Multi-pass membrane protein</topology>
    </subcellularLocation>
</comment>
<dbReference type="InterPro" id="IPR000832">
    <property type="entry name" value="GPCR_2_secretin-like"/>
</dbReference>
<keyword evidence="6" id="KW-1185">Reference proteome</keyword>
<reference evidence="5" key="1">
    <citation type="submission" date="2020-04" db="EMBL/GenBank/DDBJ databases">
        <authorList>
            <person name="Alioto T."/>
            <person name="Alioto T."/>
            <person name="Gomez Garrido J."/>
        </authorList>
    </citation>
    <scope>NUCLEOTIDE SEQUENCE</scope>
    <source>
        <strain evidence="5">A484AB</strain>
    </source>
</reference>
<dbReference type="Gene3D" id="1.20.1070.10">
    <property type="entry name" value="Rhodopsin 7-helix transmembrane proteins"/>
    <property type="match status" value="1"/>
</dbReference>
<dbReference type="PANTHER" id="PTHR45902">
    <property type="entry name" value="LATROPHILIN RECEPTOR-LIKE PROTEIN A"/>
    <property type="match status" value="1"/>
</dbReference>
<organism evidence="5 6">
    <name type="scientific">Paramuricea clavata</name>
    <name type="common">Red gorgonian</name>
    <name type="synonym">Violescent sea-whip</name>
    <dbReference type="NCBI Taxonomy" id="317549"/>
    <lineage>
        <taxon>Eukaryota</taxon>
        <taxon>Metazoa</taxon>
        <taxon>Cnidaria</taxon>
        <taxon>Anthozoa</taxon>
        <taxon>Octocorallia</taxon>
        <taxon>Malacalcyonacea</taxon>
        <taxon>Plexauridae</taxon>
        <taxon>Paramuricea</taxon>
    </lineage>
</organism>
<dbReference type="InterPro" id="IPR017981">
    <property type="entry name" value="GPCR_2-like_7TM"/>
</dbReference>